<gene>
    <name evidence="4" type="ORF">KC01_LOCUS40096</name>
</gene>
<feature type="domain" description="Peptidase M12B propeptide" evidence="3">
    <location>
        <begin position="44"/>
        <end position="88"/>
    </location>
</feature>
<keyword evidence="2" id="KW-0732">Signal</keyword>
<keyword evidence="1" id="KW-1015">Disulfide bond</keyword>
<proteinExistence type="predicted"/>
<accession>A0AAV2ML19</accession>
<evidence type="ECO:0000256" key="2">
    <source>
        <dbReference type="SAM" id="SignalP"/>
    </source>
</evidence>
<dbReference type="InterPro" id="IPR002870">
    <property type="entry name" value="Peptidase_M12B_N"/>
</dbReference>
<sequence length="88" mass="9721">MSACDAGLSVMVLLCVAALPQGAVYNDNNKVSGSILGQVQQYEVTHPIWLQRRRRSPSAEQQQQHPAKAQVVIRAEGQDLTLHLEKNE</sequence>
<dbReference type="EMBL" id="OZ035830">
    <property type="protein sequence ID" value="CAL1613987.1"/>
    <property type="molecule type" value="Genomic_DNA"/>
</dbReference>
<feature type="chain" id="PRO_5043898275" description="Peptidase M12B propeptide domain-containing protein" evidence="2">
    <location>
        <begin position="26"/>
        <end position="88"/>
    </location>
</feature>
<keyword evidence="5" id="KW-1185">Reference proteome</keyword>
<evidence type="ECO:0000313" key="4">
    <source>
        <dbReference type="EMBL" id="CAL1613987.1"/>
    </source>
</evidence>
<name>A0AAV2ML19_KNICA</name>
<protein>
    <recommendedName>
        <fullName evidence="3">Peptidase M12B propeptide domain-containing protein</fullName>
    </recommendedName>
</protein>
<evidence type="ECO:0000259" key="3">
    <source>
        <dbReference type="Pfam" id="PF01562"/>
    </source>
</evidence>
<dbReference type="AlphaFoldDB" id="A0AAV2ML19"/>
<organism evidence="4 5">
    <name type="scientific">Knipowitschia caucasica</name>
    <name type="common">Caucasian dwarf goby</name>
    <name type="synonym">Pomatoschistus caucasicus</name>
    <dbReference type="NCBI Taxonomy" id="637954"/>
    <lineage>
        <taxon>Eukaryota</taxon>
        <taxon>Metazoa</taxon>
        <taxon>Chordata</taxon>
        <taxon>Craniata</taxon>
        <taxon>Vertebrata</taxon>
        <taxon>Euteleostomi</taxon>
        <taxon>Actinopterygii</taxon>
        <taxon>Neopterygii</taxon>
        <taxon>Teleostei</taxon>
        <taxon>Neoteleostei</taxon>
        <taxon>Acanthomorphata</taxon>
        <taxon>Gobiaria</taxon>
        <taxon>Gobiiformes</taxon>
        <taxon>Gobioidei</taxon>
        <taxon>Gobiidae</taxon>
        <taxon>Gobiinae</taxon>
        <taxon>Knipowitschia</taxon>
    </lineage>
</organism>
<evidence type="ECO:0000313" key="5">
    <source>
        <dbReference type="Proteomes" id="UP001497482"/>
    </source>
</evidence>
<evidence type="ECO:0000256" key="1">
    <source>
        <dbReference type="ARBA" id="ARBA00023157"/>
    </source>
</evidence>
<feature type="signal peptide" evidence="2">
    <location>
        <begin position="1"/>
        <end position="25"/>
    </location>
</feature>
<dbReference type="Pfam" id="PF01562">
    <property type="entry name" value="Pep_M12B_propep"/>
    <property type="match status" value="1"/>
</dbReference>
<dbReference type="Proteomes" id="UP001497482">
    <property type="component" value="Chromosome 8"/>
</dbReference>
<reference evidence="4 5" key="1">
    <citation type="submission" date="2024-04" db="EMBL/GenBank/DDBJ databases">
        <authorList>
            <person name="Waldvogel A.-M."/>
            <person name="Schoenle A."/>
        </authorList>
    </citation>
    <scope>NUCLEOTIDE SEQUENCE [LARGE SCALE GENOMIC DNA]</scope>
</reference>